<gene>
    <name evidence="3" type="ORF">HSR6_2051</name>
    <name evidence="2" type="ORF">HTSR_1976</name>
</gene>
<evidence type="ECO:0000313" key="2">
    <source>
        <dbReference type="EMBL" id="AOW81138.1"/>
    </source>
</evidence>
<dbReference type="Gene3D" id="3.30.70.920">
    <property type="match status" value="1"/>
</dbReference>
<reference evidence="5" key="2">
    <citation type="submission" date="2016-08" db="EMBL/GenBank/DDBJ databases">
        <title>Discovery of first anaerobic lithoheterotrophic haloarchae widely represented in hypersaline habitats.</title>
        <authorList>
            <person name="Sorokin D.Y."/>
            <person name="Kublanov I.V."/>
            <person name="Roman P."/>
            <person name="Sinninghe Damste J.S."/>
            <person name="Golyshin P.N."/>
            <person name="Rojo D."/>
            <person name="Ciordia S."/>
            <person name="Mena Md.C."/>
            <person name="Ferrer M."/>
            <person name="Smedile F."/>
            <person name="Messina E."/>
            <person name="La Cono V."/>
            <person name="Yakimov M.M."/>
        </authorList>
    </citation>
    <scope>NUCLEOTIDE SEQUENCE [LARGE SCALE GENOMIC DNA]</scope>
    <source>
        <strain evidence="5">HSR6</strain>
    </source>
</reference>
<dbReference type="KEGG" id="halh:HTSR_1976"/>
<feature type="domain" description="Transcription regulator AsnC/Lrp ligand binding" evidence="1">
    <location>
        <begin position="14"/>
        <end position="73"/>
    </location>
</feature>
<dbReference type="RefSeq" id="WP_070365784.1">
    <property type="nucleotide sequence ID" value="NZ_CP016070.1"/>
</dbReference>
<protein>
    <submittedName>
        <fullName evidence="2">AsnC family transcriptional regulator</fullName>
    </submittedName>
</protein>
<accession>A0A1J1AFE4</accession>
<sequence>MVVAYALLEADTPETDRLLEAVAGIEAVQTAHIVAGDVELIARIEAEDPMAVSEVVAKQIGRIDGVVNTETYISRGA</sequence>
<evidence type="ECO:0000313" key="4">
    <source>
        <dbReference type="Proteomes" id="UP000185608"/>
    </source>
</evidence>
<dbReference type="KEGG" id="hhsr:HSR6_2051"/>
<dbReference type="AlphaFoldDB" id="A0A1D8S719"/>
<dbReference type="OrthoDB" id="8865at2157"/>
<dbReference type="SUPFAM" id="SSF54909">
    <property type="entry name" value="Dimeric alpha+beta barrel"/>
    <property type="match status" value="1"/>
</dbReference>
<accession>A0A1D8S719</accession>
<proteinExistence type="predicted"/>
<dbReference type="EMBL" id="CP016070">
    <property type="protein sequence ID" value="AOW81138.1"/>
    <property type="molecule type" value="Genomic_DNA"/>
</dbReference>
<dbReference type="InterPro" id="IPR019887">
    <property type="entry name" value="Tscrpt_reg_AsnC/Lrp_C"/>
</dbReference>
<dbReference type="Proteomes" id="UP000185608">
    <property type="component" value="Chromosome"/>
</dbReference>
<evidence type="ECO:0000313" key="5">
    <source>
        <dbReference type="Proteomes" id="UP000186165"/>
    </source>
</evidence>
<dbReference type="GeneID" id="30418584"/>
<dbReference type="STRING" id="1873524.HSR6_2051"/>
<reference evidence="3" key="3">
    <citation type="journal article" date="2017" name="ISME J.">
        <title>Discovery of anaerobic lithoheterotrophic haloarchaea, ubiquitous in hypersaline habitats.</title>
        <authorList>
            <person name="Sorokin D.Y."/>
            <person name="Messina E."/>
            <person name="Smedile F."/>
            <person name="Roman P."/>
            <person name="Damste J.S.S."/>
            <person name="Ciordia S."/>
            <person name="Mena M.C."/>
            <person name="Ferrer M."/>
            <person name="Golyshin P.N."/>
            <person name="Kublanov I.V."/>
            <person name="Samarov N.I."/>
            <person name="Toshchakov S.V."/>
            <person name="La Cono V."/>
            <person name="Yakimov M.M."/>
        </authorList>
    </citation>
    <scope>NUCLEOTIDE SEQUENCE</scope>
    <source>
        <strain evidence="3">HSR6</strain>
    </source>
</reference>
<keyword evidence="5" id="KW-1185">Reference proteome</keyword>
<dbReference type="Pfam" id="PF01037">
    <property type="entry name" value="AsnC_trans_reg"/>
    <property type="match status" value="1"/>
</dbReference>
<dbReference type="EMBL" id="CP016804">
    <property type="protein sequence ID" value="APE96480.1"/>
    <property type="molecule type" value="Genomic_DNA"/>
</dbReference>
<dbReference type="Proteomes" id="UP000186165">
    <property type="component" value="Chromosome"/>
</dbReference>
<evidence type="ECO:0000313" key="3">
    <source>
        <dbReference type="EMBL" id="APE96480.1"/>
    </source>
</evidence>
<reference evidence="2 4" key="1">
    <citation type="submission" date="2016-06" db="EMBL/GenBank/DDBJ databases">
        <title>Discovery of anaerobic lithoheterotrophic haloarchaeon capable of sulfur respiration by hydrogen and formate.</title>
        <authorList>
            <person name="Sorokin D.Y."/>
            <person name="Kublanov I.V."/>
            <person name="Roman P."/>
            <person name="Sinninghe Damste J.S."/>
            <person name="Golyshin P.N."/>
            <person name="Rojo D."/>
            <person name="Ciordia S."/>
            <person name="Mena Md.C."/>
            <person name="Ferrer M."/>
            <person name="Smedile F."/>
            <person name="Messina E."/>
            <person name="La Cono V."/>
            <person name="Yakimov M.M."/>
        </authorList>
    </citation>
    <scope>NUCLEOTIDE SEQUENCE [LARGE SCALE GENOMIC DNA]</scope>
    <source>
        <strain evidence="2 4">HTSR1</strain>
    </source>
</reference>
<organism evidence="2 4">
    <name type="scientific">Halodesulfurarchaeum formicicum</name>
    <dbReference type="NCBI Taxonomy" id="1873524"/>
    <lineage>
        <taxon>Archaea</taxon>
        <taxon>Methanobacteriati</taxon>
        <taxon>Methanobacteriota</taxon>
        <taxon>Stenosarchaea group</taxon>
        <taxon>Halobacteria</taxon>
        <taxon>Halobacteriales</taxon>
        <taxon>Halobacteriaceae</taxon>
        <taxon>Halodesulfurarchaeum</taxon>
    </lineage>
</organism>
<dbReference type="InterPro" id="IPR011008">
    <property type="entry name" value="Dimeric_a/b-barrel"/>
</dbReference>
<name>A0A1D8S719_9EURY</name>
<evidence type="ECO:0000259" key="1">
    <source>
        <dbReference type="Pfam" id="PF01037"/>
    </source>
</evidence>